<dbReference type="Pfam" id="PF00857">
    <property type="entry name" value="Isochorismatase"/>
    <property type="match status" value="1"/>
</dbReference>
<dbReference type="GO" id="GO:0008936">
    <property type="term" value="F:nicotinamidase activity"/>
    <property type="evidence" value="ECO:0007669"/>
    <property type="project" value="UniProtKB-EC"/>
</dbReference>
<dbReference type="PANTHER" id="PTHR11080:SF2">
    <property type="entry name" value="LD05707P"/>
    <property type="match status" value="1"/>
</dbReference>
<dbReference type="OrthoDB" id="3341310at2759"/>
<dbReference type="EC" id="3.5.1.19" evidence="6"/>
<dbReference type="Proteomes" id="UP000288859">
    <property type="component" value="Unassembled WGS sequence"/>
</dbReference>
<comment type="pathway">
    <text evidence="5">Cofactor biosynthesis; nicotinate biosynthesis; nicotinate from nicotinamide: step 1/1.</text>
</comment>
<evidence type="ECO:0000256" key="2">
    <source>
        <dbReference type="ARBA" id="ARBA00022642"/>
    </source>
</evidence>
<evidence type="ECO:0000259" key="8">
    <source>
        <dbReference type="Pfam" id="PF00857"/>
    </source>
</evidence>
<evidence type="ECO:0000313" key="9">
    <source>
        <dbReference type="EMBL" id="RVX71996.1"/>
    </source>
</evidence>
<evidence type="ECO:0000256" key="7">
    <source>
        <dbReference type="ARBA" id="ARBA00043224"/>
    </source>
</evidence>
<feature type="domain" description="Isochorismatase-like" evidence="8">
    <location>
        <begin position="6"/>
        <end position="224"/>
    </location>
</feature>
<comment type="caution">
    <text evidence="9">The sequence shown here is derived from an EMBL/GenBank/DDBJ whole genome shotgun (WGS) entry which is preliminary data.</text>
</comment>
<dbReference type="InterPro" id="IPR000868">
    <property type="entry name" value="Isochorismatase-like_dom"/>
</dbReference>
<organism evidence="9 10">
    <name type="scientific">Exophiala mesophila</name>
    <name type="common">Black yeast-like fungus</name>
    <dbReference type="NCBI Taxonomy" id="212818"/>
    <lineage>
        <taxon>Eukaryota</taxon>
        <taxon>Fungi</taxon>
        <taxon>Dikarya</taxon>
        <taxon>Ascomycota</taxon>
        <taxon>Pezizomycotina</taxon>
        <taxon>Eurotiomycetes</taxon>
        <taxon>Chaetothyriomycetidae</taxon>
        <taxon>Chaetothyriales</taxon>
        <taxon>Herpotrichiellaceae</taxon>
        <taxon>Exophiala</taxon>
    </lineage>
</organism>
<reference evidence="9 10" key="1">
    <citation type="submission" date="2017-03" db="EMBL/GenBank/DDBJ databases">
        <title>Genomes of endolithic fungi from Antarctica.</title>
        <authorList>
            <person name="Coleine C."/>
            <person name="Masonjones S."/>
            <person name="Stajich J.E."/>
        </authorList>
    </citation>
    <scope>NUCLEOTIDE SEQUENCE [LARGE SCALE GENOMIC DNA]</scope>
    <source>
        <strain evidence="9 10">CCFEE 6314</strain>
    </source>
</reference>
<evidence type="ECO:0000256" key="3">
    <source>
        <dbReference type="ARBA" id="ARBA00022723"/>
    </source>
</evidence>
<evidence type="ECO:0000256" key="1">
    <source>
        <dbReference type="ARBA" id="ARBA00006336"/>
    </source>
</evidence>
<sequence>MDFKPALVVVDVQNDFCPPDGSLAVAGGRDIIPLINKLLASDKIALKVATQDFHPEDHISFASNHPPPNNKPFESFIDMKNIVGDRPDQTMKQRLWPVHCVQGTKGAELVQELNSADVDITVTKGMDARVEMYSAFSDSFGNLTSGAGGVNIDLADLLKSQNITHVYVVGLAGDYCVKDTALGARKAGFSTIVVEEGQRCVDPGSWEEVRDVLKQSGAAVVSVNSEETGSHSEILFCISEPIGIANEAFLKFPGSTISDDFPIYLISLLTMGMPDQSTVAAYYWNVNRPREEWTEECPEALKNMSAKDIGIISTKDEDCHQFSWEEVKSLAETNQVDRFQRKATALRAYREYVYELKQKYGSVLAFIQHERLQWQDVTPSGDEPFVNPNDYKVVYNDWPYHLDGDIAHLVVWTKWVIDELPNEEVTERAKSQIEAFLQDTFCSNESDTGEGNIKVDRDQIVWFKNWKSLKSVHALGKS</sequence>
<dbReference type="GO" id="GO:0019363">
    <property type="term" value="P:pyridine nucleotide biosynthetic process"/>
    <property type="evidence" value="ECO:0007669"/>
    <property type="project" value="UniProtKB-KW"/>
</dbReference>
<keyword evidence="4" id="KW-0378">Hydrolase</keyword>
<keyword evidence="2" id="KW-0662">Pyridine nucleotide biosynthesis</keyword>
<comment type="similarity">
    <text evidence="1">Belongs to the isochorismatase family.</text>
</comment>
<evidence type="ECO:0000313" key="10">
    <source>
        <dbReference type="Proteomes" id="UP000288859"/>
    </source>
</evidence>
<dbReference type="InterPro" id="IPR052347">
    <property type="entry name" value="Isochorismatase_Nicotinamidase"/>
</dbReference>
<dbReference type="InterPro" id="IPR022036">
    <property type="entry name" value="DUF3605"/>
</dbReference>
<dbReference type="CDD" id="cd01011">
    <property type="entry name" value="nicotinamidase"/>
    <property type="match status" value="1"/>
</dbReference>
<dbReference type="PANTHER" id="PTHR11080">
    <property type="entry name" value="PYRAZINAMIDASE/NICOTINAMIDASE"/>
    <property type="match status" value="1"/>
</dbReference>
<dbReference type="Pfam" id="PF12239">
    <property type="entry name" value="DUF3605"/>
    <property type="match status" value="1"/>
</dbReference>
<dbReference type="InterPro" id="IPR036380">
    <property type="entry name" value="Isochorismatase-like_sf"/>
</dbReference>
<dbReference type="GO" id="GO:0046872">
    <property type="term" value="F:metal ion binding"/>
    <property type="evidence" value="ECO:0007669"/>
    <property type="project" value="UniProtKB-KW"/>
</dbReference>
<evidence type="ECO:0000256" key="5">
    <source>
        <dbReference type="ARBA" id="ARBA00037900"/>
    </source>
</evidence>
<name>A0A438N8A3_EXOME</name>
<gene>
    <name evidence="9" type="ORF">B0A52_04594</name>
</gene>
<dbReference type="AlphaFoldDB" id="A0A438N8A3"/>
<dbReference type="SUPFAM" id="SSF52499">
    <property type="entry name" value="Isochorismatase-like hydrolases"/>
    <property type="match status" value="1"/>
</dbReference>
<evidence type="ECO:0000256" key="4">
    <source>
        <dbReference type="ARBA" id="ARBA00022801"/>
    </source>
</evidence>
<dbReference type="Gene3D" id="3.40.50.850">
    <property type="entry name" value="Isochorismatase-like"/>
    <property type="match status" value="1"/>
</dbReference>
<proteinExistence type="inferred from homology"/>
<keyword evidence="3" id="KW-0479">Metal-binding</keyword>
<accession>A0A438N8A3</accession>
<protein>
    <recommendedName>
        <fullName evidence="6">nicotinamidase</fullName>
        <ecNumber evidence="6">3.5.1.19</ecNumber>
    </recommendedName>
    <alternativeName>
        <fullName evidence="7">Nicotinamide deamidase</fullName>
    </alternativeName>
</protein>
<dbReference type="VEuPathDB" id="FungiDB:PV10_01120"/>
<evidence type="ECO:0000256" key="6">
    <source>
        <dbReference type="ARBA" id="ARBA00039017"/>
    </source>
</evidence>
<dbReference type="EMBL" id="NAJM01000014">
    <property type="protein sequence ID" value="RVX71996.1"/>
    <property type="molecule type" value="Genomic_DNA"/>
</dbReference>